<evidence type="ECO:0000256" key="2">
    <source>
        <dbReference type="ARBA" id="ARBA00004170"/>
    </source>
</evidence>
<evidence type="ECO:0000313" key="12">
    <source>
        <dbReference type="EMBL" id="MBF0935403.1"/>
    </source>
</evidence>
<evidence type="ECO:0000256" key="8">
    <source>
        <dbReference type="ARBA" id="ARBA00023136"/>
    </source>
</evidence>
<dbReference type="InterPro" id="IPR023632">
    <property type="entry name" value="ATP_synth_F1_gsu_CS"/>
</dbReference>
<keyword evidence="7 11" id="KW-0406">Ion transport</keyword>
<dbReference type="InterPro" id="IPR035968">
    <property type="entry name" value="ATP_synth_F1_ATPase_gsu"/>
</dbReference>
<comment type="caution">
    <text evidence="12">The sequence shown here is derived from an EMBL/GenBank/DDBJ whole genome shotgun (WGS) entry which is preliminary data.</text>
</comment>
<dbReference type="AlphaFoldDB" id="A0A929QT45"/>
<dbReference type="Pfam" id="PF00231">
    <property type="entry name" value="ATP-synt"/>
    <property type="match status" value="1"/>
</dbReference>
<dbReference type="PANTHER" id="PTHR11693">
    <property type="entry name" value="ATP SYNTHASE GAMMA CHAIN"/>
    <property type="match status" value="1"/>
</dbReference>
<protein>
    <recommendedName>
        <fullName evidence="11">ATP synthase gamma chain</fullName>
    </recommendedName>
    <alternativeName>
        <fullName evidence="11">ATP synthase F1 sector gamma subunit</fullName>
    </alternativeName>
    <alternativeName>
        <fullName evidence="11">F-ATPase gamma subunit</fullName>
    </alternativeName>
</protein>
<keyword evidence="8 11" id="KW-0472">Membrane</keyword>
<evidence type="ECO:0000256" key="9">
    <source>
        <dbReference type="ARBA" id="ARBA00023196"/>
    </source>
</evidence>
<dbReference type="SUPFAM" id="SSF52943">
    <property type="entry name" value="ATP synthase (F1-ATPase), gamma subunit"/>
    <property type="match status" value="1"/>
</dbReference>
<dbReference type="GO" id="GO:0005524">
    <property type="term" value="F:ATP binding"/>
    <property type="evidence" value="ECO:0007669"/>
    <property type="project" value="UniProtKB-UniRule"/>
</dbReference>
<comment type="subunit">
    <text evidence="11">F-type ATPases have 2 components, CF(1) - the catalytic core - and CF(0) - the membrane proton channel. CF(1) has five subunits: alpha(3), beta(3), gamma(1), delta(1), epsilon(1). CF(0) has three main subunits: a, b and c.</text>
</comment>
<evidence type="ECO:0000256" key="3">
    <source>
        <dbReference type="ARBA" id="ARBA00007681"/>
    </source>
</evidence>
<keyword evidence="6 11" id="KW-0375">Hydrogen ion transport</keyword>
<evidence type="ECO:0000256" key="7">
    <source>
        <dbReference type="ARBA" id="ARBA00023065"/>
    </source>
</evidence>
<dbReference type="GO" id="GO:0045259">
    <property type="term" value="C:proton-transporting ATP synthase complex"/>
    <property type="evidence" value="ECO:0007669"/>
    <property type="project" value="UniProtKB-KW"/>
</dbReference>
<dbReference type="GO" id="GO:0005886">
    <property type="term" value="C:plasma membrane"/>
    <property type="evidence" value="ECO:0007669"/>
    <property type="project" value="UniProtKB-SubCell"/>
</dbReference>
<evidence type="ECO:0000256" key="4">
    <source>
        <dbReference type="ARBA" id="ARBA00022448"/>
    </source>
</evidence>
<comment type="function">
    <text evidence="1 11">Produces ATP from ADP in the presence of a proton gradient across the membrane. The gamma chain is believed to be important in regulating ATPase activity and the flow of protons through the CF(0) complex.</text>
</comment>
<keyword evidence="10 11" id="KW-0066">ATP synthesis</keyword>
<dbReference type="Proteomes" id="UP000757900">
    <property type="component" value="Unassembled WGS sequence"/>
</dbReference>
<evidence type="ECO:0000256" key="5">
    <source>
        <dbReference type="ARBA" id="ARBA00022475"/>
    </source>
</evidence>
<evidence type="ECO:0000256" key="6">
    <source>
        <dbReference type="ARBA" id="ARBA00022781"/>
    </source>
</evidence>
<comment type="subcellular location">
    <subcellularLocation>
        <location evidence="11">Cell membrane</location>
        <topology evidence="11">Peripheral membrane protein</topology>
    </subcellularLocation>
    <subcellularLocation>
        <location evidence="2">Membrane</location>
        <topology evidence="2">Peripheral membrane protein</topology>
    </subcellularLocation>
</comment>
<dbReference type="NCBIfam" id="TIGR01146">
    <property type="entry name" value="ATPsyn_F1gamma"/>
    <property type="match status" value="1"/>
</dbReference>
<dbReference type="PRINTS" id="PR00126">
    <property type="entry name" value="ATPASEGAMMA"/>
</dbReference>
<dbReference type="CDD" id="cd12151">
    <property type="entry name" value="F1-ATPase_gamma"/>
    <property type="match status" value="1"/>
</dbReference>
<dbReference type="InterPro" id="IPR000131">
    <property type="entry name" value="ATP_synth_F1_gsu"/>
</dbReference>
<evidence type="ECO:0000256" key="11">
    <source>
        <dbReference type="HAMAP-Rule" id="MF_00815"/>
    </source>
</evidence>
<gene>
    <name evidence="11 12" type="primary">atpG</name>
    <name evidence="12" type="ORF">HXK00_07180</name>
</gene>
<keyword evidence="5 11" id="KW-1003">Cell membrane</keyword>
<reference evidence="12" key="1">
    <citation type="submission" date="2020-04" db="EMBL/GenBank/DDBJ databases">
        <title>Deep metagenomics examines the oral microbiome during advanced dental caries in children, revealing novel taxa and co-occurrences with host molecules.</title>
        <authorList>
            <person name="Baker J.L."/>
            <person name="Morton J.T."/>
            <person name="Dinis M."/>
            <person name="Alvarez R."/>
            <person name="Tran N.C."/>
            <person name="Knight R."/>
            <person name="Edlund A."/>
        </authorList>
    </citation>
    <scope>NUCLEOTIDE SEQUENCE</scope>
    <source>
        <strain evidence="12">JCVI_23_bin.16</strain>
    </source>
</reference>
<dbReference type="Gene3D" id="1.10.287.80">
    <property type="entry name" value="ATP synthase, gamma subunit, helix hairpin domain"/>
    <property type="match status" value="2"/>
</dbReference>
<dbReference type="PROSITE" id="PS00153">
    <property type="entry name" value="ATPASE_GAMMA"/>
    <property type="match status" value="1"/>
</dbReference>
<sequence>MALNEIKKRIESTKKTAQITNAMRMVSAAKYNKMAQDAKDYFLYAEKVRKMVSHVAKSQLELLDDGVPIRQDGLNYIDFHDMLLERPVKKTGYLIISSDRGLAGSYNSSIIKAVQQMFEEDHADKSEIVVLAIGEPIAKFCRENGYYVAKEMHDISDRPTFGEVQAIVKRAVKLFKEQAFDALYVCYNHHINAVSSQFRADQVLPLTDLDVLDEDEDDMANVDYLVEPSQGALLDVLLPQFAESQIYGAIVDAKTAEHGSRMNAMRSATDAANEMIDALKQQFNQERQLRVTNEILEIINGANALNDNKKKED</sequence>
<dbReference type="PANTHER" id="PTHR11693:SF22">
    <property type="entry name" value="ATP SYNTHASE SUBUNIT GAMMA, MITOCHONDRIAL"/>
    <property type="match status" value="1"/>
</dbReference>
<dbReference type="Gene3D" id="3.40.1380.10">
    <property type="match status" value="1"/>
</dbReference>
<accession>A0A929QT45</accession>
<dbReference type="GO" id="GO:0042777">
    <property type="term" value="P:proton motive force-driven plasma membrane ATP synthesis"/>
    <property type="evidence" value="ECO:0007669"/>
    <property type="project" value="UniProtKB-UniRule"/>
</dbReference>
<comment type="similarity">
    <text evidence="3 11">Belongs to the ATPase gamma chain family.</text>
</comment>
<evidence type="ECO:0000313" key="13">
    <source>
        <dbReference type="Proteomes" id="UP000757900"/>
    </source>
</evidence>
<proteinExistence type="inferred from homology"/>
<dbReference type="RefSeq" id="WP_023391928.1">
    <property type="nucleotide sequence ID" value="NZ_CAJPUI010000004.1"/>
</dbReference>
<keyword evidence="9 11" id="KW-0139">CF(1)</keyword>
<dbReference type="HAMAP" id="MF_00815">
    <property type="entry name" value="ATP_synth_gamma_bact"/>
    <property type="match status" value="1"/>
</dbReference>
<evidence type="ECO:0000256" key="10">
    <source>
        <dbReference type="ARBA" id="ARBA00023310"/>
    </source>
</evidence>
<dbReference type="GO" id="GO:0046933">
    <property type="term" value="F:proton-transporting ATP synthase activity, rotational mechanism"/>
    <property type="evidence" value="ECO:0007669"/>
    <property type="project" value="UniProtKB-UniRule"/>
</dbReference>
<name>A0A929QT45_ABIDE</name>
<organism evidence="12 13">
    <name type="scientific">Abiotrophia defectiva</name>
    <name type="common">Streptococcus defectivus</name>
    <dbReference type="NCBI Taxonomy" id="46125"/>
    <lineage>
        <taxon>Bacteria</taxon>
        <taxon>Bacillati</taxon>
        <taxon>Bacillota</taxon>
        <taxon>Bacilli</taxon>
        <taxon>Lactobacillales</taxon>
        <taxon>Aerococcaceae</taxon>
        <taxon>Abiotrophia</taxon>
    </lineage>
</organism>
<keyword evidence="4 11" id="KW-0813">Transport</keyword>
<evidence type="ECO:0000256" key="1">
    <source>
        <dbReference type="ARBA" id="ARBA00003456"/>
    </source>
</evidence>
<dbReference type="EMBL" id="JABZFV010000221">
    <property type="protein sequence ID" value="MBF0935403.1"/>
    <property type="molecule type" value="Genomic_DNA"/>
</dbReference>
<dbReference type="GeneID" id="84817793"/>